<reference evidence="2" key="1">
    <citation type="journal article" date="2019" name="Int. J. Syst. Evol. Microbiol.">
        <title>The Global Catalogue of Microorganisms (GCM) 10K type strain sequencing project: providing services to taxonomists for standard genome sequencing and annotation.</title>
        <authorList>
            <consortium name="The Broad Institute Genomics Platform"/>
            <consortium name="The Broad Institute Genome Sequencing Center for Infectious Disease"/>
            <person name="Wu L."/>
            <person name="Ma J."/>
        </authorList>
    </citation>
    <scope>NUCLEOTIDE SEQUENCE [LARGE SCALE GENOMIC DNA]</scope>
    <source>
        <strain evidence="2">CECT 7477</strain>
    </source>
</reference>
<evidence type="ECO:0000313" key="2">
    <source>
        <dbReference type="Proteomes" id="UP001595814"/>
    </source>
</evidence>
<proteinExistence type="predicted"/>
<dbReference type="Proteomes" id="UP001595814">
    <property type="component" value="Unassembled WGS sequence"/>
</dbReference>
<dbReference type="RefSeq" id="WP_192462220.1">
    <property type="nucleotide sequence ID" value="NZ_JACYFJ010000003.1"/>
</dbReference>
<evidence type="ECO:0000313" key="1">
    <source>
        <dbReference type="EMBL" id="MFC4094863.1"/>
    </source>
</evidence>
<gene>
    <name evidence="1" type="ORF">ACFOUT_03200</name>
</gene>
<protein>
    <recommendedName>
        <fullName evidence="3">Single-stranded DNA-binding protein</fullName>
    </recommendedName>
</protein>
<evidence type="ECO:0008006" key="3">
    <source>
        <dbReference type="Google" id="ProtNLM"/>
    </source>
</evidence>
<name>A0ABV8JM64_9FLAO</name>
<comment type="caution">
    <text evidence="1">The sequence shown here is derived from an EMBL/GenBank/DDBJ whole genome shotgun (WGS) entry which is preliminary data.</text>
</comment>
<dbReference type="EMBL" id="JBHSAW010000003">
    <property type="protein sequence ID" value="MFC4094863.1"/>
    <property type="molecule type" value="Genomic_DNA"/>
</dbReference>
<sequence length="99" mass="11292">MEKFIIKTGKTKTIYSHINASGNLYYSIKNKSGDNTAKFWWIKGPFGNIEKIGHLTESGKIKIRGTVWGKLRVGQITSETIIRIHDNPRVNTNFPPIEF</sequence>
<organism evidence="1 2">
    <name type="scientific">Euzebyella saccharophila</name>
    <dbReference type="NCBI Taxonomy" id="679664"/>
    <lineage>
        <taxon>Bacteria</taxon>
        <taxon>Pseudomonadati</taxon>
        <taxon>Bacteroidota</taxon>
        <taxon>Flavobacteriia</taxon>
        <taxon>Flavobacteriales</taxon>
        <taxon>Flavobacteriaceae</taxon>
        <taxon>Euzebyella</taxon>
    </lineage>
</organism>
<keyword evidence="2" id="KW-1185">Reference proteome</keyword>
<accession>A0ABV8JM64</accession>